<protein>
    <submittedName>
        <fullName evidence="2">Uncharacterized protein</fullName>
    </submittedName>
</protein>
<dbReference type="GeneID" id="91429648"/>
<dbReference type="EMBL" id="LMWS01000057">
    <property type="protein sequence ID" value="KUN33275.1"/>
    <property type="molecule type" value="Genomic_DNA"/>
</dbReference>
<accession>A0A101QNQ5</accession>
<evidence type="ECO:0000313" key="2">
    <source>
        <dbReference type="EMBL" id="KUN33275.1"/>
    </source>
</evidence>
<name>A0A101QNQ5_9ACTN</name>
<dbReference type="Proteomes" id="UP000053271">
    <property type="component" value="Unassembled WGS sequence"/>
</dbReference>
<comment type="caution">
    <text evidence="2">The sequence shown here is derived from an EMBL/GenBank/DDBJ whole genome shotgun (WGS) entry which is preliminary data.</text>
</comment>
<gene>
    <name evidence="2" type="ORF">AQJ30_34285</name>
</gene>
<organism evidence="2 3">
    <name type="scientific">Streptomyces longwoodensis</name>
    <dbReference type="NCBI Taxonomy" id="68231"/>
    <lineage>
        <taxon>Bacteria</taxon>
        <taxon>Bacillati</taxon>
        <taxon>Actinomycetota</taxon>
        <taxon>Actinomycetes</taxon>
        <taxon>Kitasatosporales</taxon>
        <taxon>Streptomycetaceae</taxon>
        <taxon>Streptomyces</taxon>
    </lineage>
</organism>
<sequence length="125" mass="12839">MPEREGPHHAHTPLTPRQSPEGLVLTEHFSCVISVQSPLTLPARTFTIGWNTGESSTVTYPATTAVRAADGTVTITSVGAVTDGLGEGQVATQVTVEPNLDVTACATTGLSATDSLTNTLVIAPA</sequence>
<reference evidence="2 3" key="1">
    <citation type="submission" date="2015-10" db="EMBL/GenBank/DDBJ databases">
        <title>Draft genome sequence of Streptomyces longwoodensis DSM 41677, type strain for the species Streptomyces longwoodensis.</title>
        <authorList>
            <person name="Ruckert C."/>
            <person name="Winkler A."/>
            <person name="Kalinowski J."/>
            <person name="Kampfer P."/>
            <person name="Glaeser S."/>
        </authorList>
    </citation>
    <scope>NUCLEOTIDE SEQUENCE [LARGE SCALE GENOMIC DNA]</scope>
    <source>
        <strain evidence="2 3">DSM 41677</strain>
    </source>
</reference>
<evidence type="ECO:0000256" key="1">
    <source>
        <dbReference type="SAM" id="MobiDB-lite"/>
    </source>
</evidence>
<dbReference type="AlphaFoldDB" id="A0A101QNQ5"/>
<evidence type="ECO:0000313" key="3">
    <source>
        <dbReference type="Proteomes" id="UP000053271"/>
    </source>
</evidence>
<dbReference type="RefSeq" id="WP_067241653.1">
    <property type="nucleotide sequence ID" value="NZ_KQ948566.1"/>
</dbReference>
<feature type="region of interest" description="Disordered" evidence="1">
    <location>
        <begin position="1"/>
        <end position="20"/>
    </location>
</feature>
<proteinExistence type="predicted"/>
<keyword evidence="3" id="KW-1185">Reference proteome</keyword>